<dbReference type="STRING" id="104452.A0A0L7LKW4"/>
<dbReference type="PANTHER" id="PTHR23053">
    <property type="entry name" value="DLEC1 DELETED IN LUNG AND ESOPHAGEAL CANCER 1"/>
    <property type="match status" value="1"/>
</dbReference>
<dbReference type="GO" id="GO:0005930">
    <property type="term" value="C:axoneme"/>
    <property type="evidence" value="ECO:0007669"/>
    <property type="project" value="TreeGrafter"/>
</dbReference>
<dbReference type="InterPro" id="IPR013783">
    <property type="entry name" value="Ig-like_fold"/>
</dbReference>
<dbReference type="GO" id="GO:0003341">
    <property type="term" value="P:cilium movement"/>
    <property type="evidence" value="ECO:0007669"/>
    <property type="project" value="TreeGrafter"/>
</dbReference>
<dbReference type="AlphaFoldDB" id="A0A0L7LKW4"/>
<keyword evidence="3" id="KW-1185">Reference proteome</keyword>
<dbReference type="GO" id="GO:1904158">
    <property type="term" value="P:axonemal central apparatus assembly"/>
    <property type="evidence" value="ECO:0007669"/>
    <property type="project" value="TreeGrafter"/>
</dbReference>
<evidence type="ECO:0000313" key="3">
    <source>
        <dbReference type="Proteomes" id="UP000037510"/>
    </source>
</evidence>
<proteinExistence type="predicted"/>
<protein>
    <submittedName>
        <fullName evidence="2">Putative hydrocephalus inducing</fullName>
    </submittedName>
</protein>
<comment type="caution">
    <text evidence="2">The sequence shown here is derived from an EMBL/GenBank/DDBJ whole genome shotgun (WGS) entry which is preliminary data.</text>
</comment>
<evidence type="ECO:0000313" key="2">
    <source>
        <dbReference type="EMBL" id="KOB75846.1"/>
    </source>
</evidence>
<accession>A0A0L7LKW4</accession>
<dbReference type="InterPro" id="IPR033305">
    <property type="entry name" value="Hydin-like"/>
</dbReference>
<gene>
    <name evidence="2" type="ORF">OBRU01_06709</name>
</gene>
<dbReference type="Gene3D" id="2.60.40.10">
    <property type="entry name" value="Immunoglobulins"/>
    <property type="match status" value="4"/>
</dbReference>
<feature type="region of interest" description="Disordered" evidence="1">
    <location>
        <begin position="131"/>
        <end position="161"/>
    </location>
</feature>
<dbReference type="EMBL" id="JTDY01000796">
    <property type="protein sequence ID" value="KOB75846.1"/>
    <property type="molecule type" value="Genomic_DNA"/>
</dbReference>
<evidence type="ECO:0000256" key="1">
    <source>
        <dbReference type="SAM" id="MobiDB-lite"/>
    </source>
</evidence>
<reference evidence="2 3" key="1">
    <citation type="journal article" date="2015" name="Genome Biol. Evol.">
        <title>The genome of winter moth (Operophtera brumata) provides a genomic perspective on sexual dimorphism and phenology.</title>
        <authorList>
            <person name="Derks M.F."/>
            <person name="Smit S."/>
            <person name="Salis L."/>
            <person name="Schijlen E."/>
            <person name="Bossers A."/>
            <person name="Mateman C."/>
            <person name="Pijl A.S."/>
            <person name="de Ridder D."/>
            <person name="Groenen M.A."/>
            <person name="Visser M.E."/>
            <person name="Megens H.J."/>
        </authorList>
    </citation>
    <scope>NUCLEOTIDE SEQUENCE [LARGE SCALE GENOMIC DNA]</scope>
    <source>
        <strain evidence="2">WM2013NL</strain>
        <tissue evidence="2">Head and thorax</tissue>
    </source>
</reference>
<sequence>MNSEVSILKYILDYGGCELCSIQRRSVIMANNSDKVYKFTWDEVENIVIKPSMGYISPGEEKDLEIMFFAGQPVSIRKTRNFEFKVVNVGNVPIKIVWTFQIDDEYPIRIDKYHPNTVTSKPKHKFDLIPEEPEGIEGTSGDEMRTEQPPIENKSENDPSKITLFSGSTGRNSVDSWFEIDLPFQIEPVKECLKPKENKPELIPVHCNMLKGYVEGGTSTEVTFTFSPTAPGVYESQWKFMIPLYNLVINLLVVGLVREPEVIFVPTILIIRNSLVGFTSTNIIILKNNENDSLNFEFKGNSLCNESGKTPVIVEPEKGVLKPLSETPIKFIYTPIQDGPLSFKIFYSITFMTKFLTLCINALSYSIKPKVTYYLIGNEHVLNADADTNIHLDQRTIPFTIRNDGSATFFFDWYYTTNLVKKYMQLSVEPKSGHVTPATEVECTLFFTLKQVPISDGPEYTIFIHAEIEKPLYHFSCMEYDFGRCIINAPDDTYKKNIAFNNDDKVPVILDLNFTNVPELFVNYSEVPNIPAGQRIKVGIFFRPKQVREYEFKLQFWVNSLCEEIITIKGEGPVKVGEKIIRTIEVMNHSKIPIEASFIFRDMYPIVEDTTNSEATSVCLRPSVVTLHGDTGPSRVKMLQNYKDGKIREQIAMDIQNALLSLKVVPNKFWWQPLLTDEFVISPQKGNIAAHTNASCNIENYTSLELAMYATCVDLGTVQNQVLYLECPVRESKTEFVVVTNPSDDMWLVLSEVSGGPFETLKEFNVEPNSTFNIPVHFKPKSIGKHDDPETYIVSTEIVRIIPDKFDGFYELKYPETVKVWGEAAATCRWVFVCYQECEMQLKVMFVNEVSREYQFYNITALVTASAIVDTLVFVSRARELVQKDLVVTNQLSSDAHFQIRCDKLNCPDSVTIGRNSEAVVVLTYSPLVVGETEDYLEVSNILAGSSIYKIILKCLPAKQKDLDITTSLGNSVPLRLRVHNKSDMKTDFITTVTHSSIQAERYYTLGPSEKGKFLVWFEPTELGVQNCKVSFNSTVAGKAKQPKPQGPYEIQAGGNTTIIFKNIFEDTRTFKINIDKEEFYVKTFDETIKAKKDVKIIVYLNEMPTTGWDEIPSGSLTVEDTFESKIHWTYFLQGI</sequence>
<name>A0A0L7LKW4_OPEBR</name>
<dbReference type="PANTHER" id="PTHR23053:SF0">
    <property type="entry name" value="HYDROCEPHALUS-INDUCING PROTEIN HOMOLOG"/>
    <property type="match status" value="1"/>
</dbReference>
<dbReference type="Proteomes" id="UP000037510">
    <property type="component" value="Unassembled WGS sequence"/>
</dbReference>
<organism evidence="2 3">
    <name type="scientific">Operophtera brumata</name>
    <name type="common">Winter moth</name>
    <name type="synonym">Phalaena brumata</name>
    <dbReference type="NCBI Taxonomy" id="104452"/>
    <lineage>
        <taxon>Eukaryota</taxon>
        <taxon>Metazoa</taxon>
        <taxon>Ecdysozoa</taxon>
        <taxon>Arthropoda</taxon>
        <taxon>Hexapoda</taxon>
        <taxon>Insecta</taxon>
        <taxon>Pterygota</taxon>
        <taxon>Neoptera</taxon>
        <taxon>Endopterygota</taxon>
        <taxon>Lepidoptera</taxon>
        <taxon>Glossata</taxon>
        <taxon>Ditrysia</taxon>
        <taxon>Geometroidea</taxon>
        <taxon>Geometridae</taxon>
        <taxon>Larentiinae</taxon>
        <taxon>Operophtera</taxon>
    </lineage>
</organism>